<dbReference type="PANTHER" id="PTHR11506:SF35">
    <property type="entry name" value="LYSOSOME-ASSOCIATED MEMBRANE GLYCOPROTEIN 5"/>
    <property type="match status" value="1"/>
</dbReference>
<dbReference type="Proteomes" id="UP000318571">
    <property type="component" value="Chromosome 2"/>
</dbReference>
<evidence type="ECO:0000256" key="3">
    <source>
        <dbReference type="ARBA" id="ARBA00022729"/>
    </source>
</evidence>
<evidence type="ECO:0000313" key="11">
    <source>
        <dbReference type="Proteomes" id="UP000318571"/>
    </source>
</evidence>
<dbReference type="OMA" id="YNCIENR"/>
<keyword evidence="5 7" id="KW-0472">Membrane</keyword>
<dbReference type="Pfam" id="PF21222">
    <property type="entry name" value="Lamp2_2nd"/>
    <property type="match status" value="1"/>
</dbReference>
<dbReference type="GO" id="GO:0005886">
    <property type="term" value="C:plasma membrane"/>
    <property type="evidence" value="ECO:0007669"/>
    <property type="project" value="TreeGrafter"/>
</dbReference>
<feature type="domain" description="Lysosome-associated membrane glycoprotein 2-like transmembrane" evidence="9">
    <location>
        <begin position="249"/>
        <end position="281"/>
    </location>
</feature>
<evidence type="ECO:0000256" key="7">
    <source>
        <dbReference type="SAM" id="Phobius"/>
    </source>
</evidence>
<dbReference type="GO" id="GO:0005765">
    <property type="term" value="C:lysosomal membrane"/>
    <property type="evidence" value="ECO:0007669"/>
    <property type="project" value="TreeGrafter"/>
</dbReference>
<gene>
    <name evidence="10" type="ORF">TCAL_01332</name>
</gene>
<proteinExistence type="predicted"/>
<comment type="caution">
    <text evidence="10">The sequence shown here is derived from an EMBL/GenBank/DDBJ whole genome shotgun (WGS) entry which is preliminary data.</text>
</comment>
<dbReference type="GO" id="GO:0031902">
    <property type="term" value="C:late endosome membrane"/>
    <property type="evidence" value="ECO:0007669"/>
    <property type="project" value="TreeGrafter"/>
</dbReference>
<evidence type="ECO:0000256" key="6">
    <source>
        <dbReference type="ARBA" id="ARBA00023180"/>
    </source>
</evidence>
<feature type="signal peptide" evidence="8">
    <location>
        <begin position="1"/>
        <end position="18"/>
    </location>
</feature>
<feature type="chain" id="PRO_5022016758" description="Lysosome-associated membrane glycoprotein 2-like transmembrane domain-containing protein" evidence="8">
    <location>
        <begin position="19"/>
        <end position="283"/>
    </location>
</feature>
<keyword evidence="6" id="KW-0325">Glycoprotein</keyword>
<dbReference type="AlphaFoldDB" id="A0A553PC84"/>
<accession>A0A553PC84</accession>
<name>A0A553PC84_TIGCA</name>
<evidence type="ECO:0000256" key="5">
    <source>
        <dbReference type="ARBA" id="ARBA00023136"/>
    </source>
</evidence>
<sequence length="283" mass="31198">MRFQALLALSCSVGVALASPPHSLAPDVGNWTVGDCILAQFAMEFTVPFPNSSKFFDSHDKAPNSTTFKLDLPVNAVVDKSQRQCGNNTQVLSFDWSSPALNDSAVNLYRNLTVVFAAMNQNDSAVPGYGVRQMYGTFEMARFSQMDPKTNVTMNISSYLDVDTGLLASEHFMFKVPVGRSYLCSDIGQISMYTHLHYDFPDEPKQGQTLMNTTVSALHVQVDAFRTKESPAQGFQIPMDCDYEPNDVVPIVVGAALAILVVVVLVAYLLGRRRSRQRGYQSV</sequence>
<keyword evidence="2 7" id="KW-0812">Transmembrane</keyword>
<dbReference type="STRING" id="6832.A0A553PC84"/>
<keyword evidence="11" id="KW-1185">Reference proteome</keyword>
<dbReference type="InterPro" id="IPR048524">
    <property type="entry name" value="Lamp2-like_TM"/>
</dbReference>
<protein>
    <recommendedName>
        <fullName evidence="9">Lysosome-associated membrane glycoprotein 2-like transmembrane domain-containing protein</fullName>
    </recommendedName>
</protein>
<evidence type="ECO:0000313" key="10">
    <source>
        <dbReference type="EMBL" id="TRY75297.1"/>
    </source>
</evidence>
<evidence type="ECO:0000256" key="8">
    <source>
        <dbReference type="SAM" id="SignalP"/>
    </source>
</evidence>
<evidence type="ECO:0000256" key="4">
    <source>
        <dbReference type="ARBA" id="ARBA00022989"/>
    </source>
</evidence>
<organism evidence="10 11">
    <name type="scientific">Tigriopus californicus</name>
    <name type="common">Marine copepod</name>
    <dbReference type="NCBI Taxonomy" id="6832"/>
    <lineage>
        <taxon>Eukaryota</taxon>
        <taxon>Metazoa</taxon>
        <taxon>Ecdysozoa</taxon>
        <taxon>Arthropoda</taxon>
        <taxon>Crustacea</taxon>
        <taxon>Multicrustacea</taxon>
        <taxon>Hexanauplia</taxon>
        <taxon>Copepoda</taxon>
        <taxon>Harpacticoida</taxon>
        <taxon>Harpacticidae</taxon>
        <taxon>Tigriopus</taxon>
    </lineage>
</organism>
<dbReference type="PANTHER" id="PTHR11506">
    <property type="entry name" value="LYSOSOME-ASSOCIATED MEMBRANE GLYCOPROTEIN"/>
    <property type="match status" value="1"/>
</dbReference>
<evidence type="ECO:0000256" key="1">
    <source>
        <dbReference type="ARBA" id="ARBA00004251"/>
    </source>
</evidence>
<feature type="transmembrane region" description="Helical" evidence="7">
    <location>
        <begin position="248"/>
        <end position="270"/>
    </location>
</feature>
<evidence type="ECO:0000256" key="2">
    <source>
        <dbReference type="ARBA" id="ARBA00022692"/>
    </source>
</evidence>
<dbReference type="Gene3D" id="2.40.160.110">
    <property type="match status" value="1"/>
</dbReference>
<keyword evidence="4 7" id="KW-1133">Transmembrane helix</keyword>
<comment type="subcellular location">
    <subcellularLocation>
        <location evidence="1">Cell membrane</location>
        <topology evidence="1">Single-pass type I membrane protein</topology>
    </subcellularLocation>
</comment>
<dbReference type="EMBL" id="VCGU01000005">
    <property type="protein sequence ID" value="TRY75297.1"/>
    <property type="molecule type" value="Genomic_DNA"/>
</dbReference>
<reference evidence="10 11" key="1">
    <citation type="journal article" date="2018" name="Nat. Ecol. Evol.">
        <title>Genomic signatures of mitonuclear coevolution across populations of Tigriopus californicus.</title>
        <authorList>
            <person name="Barreto F.S."/>
            <person name="Watson E.T."/>
            <person name="Lima T.G."/>
            <person name="Willett C.S."/>
            <person name="Edmands S."/>
            <person name="Li W."/>
            <person name="Burton R.S."/>
        </authorList>
    </citation>
    <scope>NUCLEOTIDE SEQUENCE [LARGE SCALE GENOMIC DNA]</scope>
    <source>
        <strain evidence="10 11">San Diego</strain>
    </source>
</reference>
<keyword evidence="3 8" id="KW-0732">Signal</keyword>
<evidence type="ECO:0000259" key="9">
    <source>
        <dbReference type="Pfam" id="PF21222"/>
    </source>
</evidence>
<dbReference type="GO" id="GO:0072594">
    <property type="term" value="P:establishment of protein localization to organelle"/>
    <property type="evidence" value="ECO:0007669"/>
    <property type="project" value="TreeGrafter"/>
</dbReference>
<dbReference type="InterPro" id="IPR002000">
    <property type="entry name" value="Lysosome-assoc_membr_glycop"/>
</dbReference>